<evidence type="ECO:0000259" key="3">
    <source>
        <dbReference type="Pfam" id="PF25917"/>
    </source>
</evidence>
<dbReference type="Proteomes" id="UP000246352">
    <property type="component" value="Unassembled WGS sequence"/>
</dbReference>
<dbReference type="Gene3D" id="2.40.420.20">
    <property type="match status" value="1"/>
</dbReference>
<dbReference type="InterPro" id="IPR058792">
    <property type="entry name" value="Beta-barrel_RND_2"/>
</dbReference>
<dbReference type="Gene3D" id="2.40.50.100">
    <property type="match status" value="1"/>
</dbReference>
<dbReference type="GO" id="GO:0015562">
    <property type="term" value="F:efflux transmembrane transporter activity"/>
    <property type="evidence" value="ECO:0007669"/>
    <property type="project" value="TreeGrafter"/>
</dbReference>
<reference evidence="5 6" key="1">
    <citation type="submission" date="2018-05" db="EMBL/GenBank/DDBJ databases">
        <title>Genomic Encyclopedia of Type Strains, Phase IV (KMG-IV): sequencing the most valuable type-strain genomes for metagenomic binning, comparative biology and taxonomic classification.</title>
        <authorList>
            <person name="Goeker M."/>
        </authorList>
    </citation>
    <scope>NUCLEOTIDE SEQUENCE [LARGE SCALE GENOMIC DNA]</scope>
    <source>
        <strain evidence="5 6">DSM 16791</strain>
    </source>
</reference>
<dbReference type="AlphaFoldDB" id="A0A317PLN1"/>
<dbReference type="EMBL" id="QGTR01000002">
    <property type="protein sequence ID" value="PWW01657.1"/>
    <property type="molecule type" value="Genomic_DNA"/>
</dbReference>
<dbReference type="SUPFAM" id="SSF111369">
    <property type="entry name" value="HlyD-like secretion proteins"/>
    <property type="match status" value="1"/>
</dbReference>
<feature type="domain" description="Multidrug resistance protein MdtA-like barrel-sandwich hybrid" evidence="3">
    <location>
        <begin position="105"/>
        <end position="228"/>
    </location>
</feature>
<keyword evidence="6" id="KW-1185">Reference proteome</keyword>
<feature type="region of interest" description="Disordered" evidence="2">
    <location>
        <begin position="46"/>
        <end position="69"/>
    </location>
</feature>
<feature type="compositionally biased region" description="Polar residues" evidence="2">
    <location>
        <begin position="48"/>
        <end position="58"/>
    </location>
</feature>
<name>A0A317PLN1_9HYPH</name>
<evidence type="ECO:0000259" key="4">
    <source>
        <dbReference type="Pfam" id="PF25954"/>
    </source>
</evidence>
<comment type="similarity">
    <text evidence="1">Belongs to the membrane fusion protein (MFP) (TC 8.A.1) family.</text>
</comment>
<dbReference type="PANTHER" id="PTHR30469:SF11">
    <property type="entry name" value="BLL4320 PROTEIN"/>
    <property type="match status" value="1"/>
</dbReference>
<dbReference type="Gene3D" id="2.40.30.170">
    <property type="match status" value="1"/>
</dbReference>
<dbReference type="InterPro" id="IPR058625">
    <property type="entry name" value="MdtA-like_BSH"/>
</dbReference>
<evidence type="ECO:0000256" key="2">
    <source>
        <dbReference type="SAM" id="MobiDB-lite"/>
    </source>
</evidence>
<dbReference type="OrthoDB" id="9806939at2"/>
<dbReference type="GO" id="GO:1990281">
    <property type="term" value="C:efflux pump complex"/>
    <property type="evidence" value="ECO:0007669"/>
    <property type="project" value="TreeGrafter"/>
</dbReference>
<dbReference type="PANTHER" id="PTHR30469">
    <property type="entry name" value="MULTIDRUG RESISTANCE PROTEIN MDTA"/>
    <property type="match status" value="1"/>
</dbReference>
<evidence type="ECO:0000256" key="1">
    <source>
        <dbReference type="ARBA" id="ARBA00009477"/>
    </source>
</evidence>
<accession>A0A317PLN1</accession>
<organism evidence="5 6">
    <name type="scientific">Hoeflea marina</name>
    <dbReference type="NCBI Taxonomy" id="274592"/>
    <lineage>
        <taxon>Bacteria</taxon>
        <taxon>Pseudomonadati</taxon>
        <taxon>Pseudomonadota</taxon>
        <taxon>Alphaproteobacteria</taxon>
        <taxon>Hyphomicrobiales</taxon>
        <taxon>Rhizobiaceae</taxon>
        <taxon>Hoeflea</taxon>
    </lineage>
</organism>
<gene>
    <name evidence="5" type="ORF">DFR52_102320</name>
</gene>
<protein>
    <submittedName>
        <fullName evidence="5">RND family efflux transporter MFP subunit</fullName>
    </submittedName>
</protein>
<feature type="domain" description="CusB-like beta-barrel" evidence="4">
    <location>
        <begin position="239"/>
        <end position="310"/>
    </location>
</feature>
<dbReference type="NCBIfam" id="TIGR01730">
    <property type="entry name" value="RND_mfp"/>
    <property type="match status" value="1"/>
</dbReference>
<evidence type="ECO:0000313" key="6">
    <source>
        <dbReference type="Proteomes" id="UP000246352"/>
    </source>
</evidence>
<dbReference type="Pfam" id="PF25917">
    <property type="entry name" value="BSH_RND"/>
    <property type="match status" value="1"/>
</dbReference>
<dbReference type="Pfam" id="PF25954">
    <property type="entry name" value="Beta-barrel_RND_2"/>
    <property type="match status" value="1"/>
</dbReference>
<dbReference type="Gene3D" id="1.10.287.470">
    <property type="entry name" value="Helix hairpin bin"/>
    <property type="match status" value="1"/>
</dbReference>
<evidence type="ECO:0000313" key="5">
    <source>
        <dbReference type="EMBL" id="PWW01657.1"/>
    </source>
</evidence>
<sequence>MKFWKQLLLSIILVGAAAVSWVMLDPGAEKTLQGWGIPVPGMLAADTASGQGQPARQTGSEAAAPAGGAGGGRAAARSALVIVERATTGIVNDRFSAIGTGAPVRTVSVRPQVSGQIADLPIISGAHVDEGSVLARLDSESQNIAVDRARITVANAEQKVSRTDNLLAQRTISSVEADQARSDLDTARLALRQAELDLSQRTVLAPISGTIGILGVSLGDYVTNQTVLAVIDDRDQILIEFHVPERLVGSVQLDSPITASAVARPGDTFIGAISAVDNRLDEASRTLKVQARIENTEDRLRAGMSFEVDMRFSGQSFPSVDPLAVQWDSAGSYVWRVVDSKAERVPIVIVQRNADLVLVNGDIANGDVIVTEGVQNVRSGGLVEIQSETPPPASPIATSAVGKTGSAYVAAESPIEGQTGAAAAPLATGQNRKSGS</sequence>
<proteinExistence type="inferred from homology"/>
<dbReference type="FunFam" id="2.40.30.170:FF:000010">
    <property type="entry name" value="Efflux RND transporter periplasmic adaptor subunit"/>
    <property type="match status" value="1"/>
</dbReference>
<comment type="caution">
    <text evidence="5">The sequence shown here is derived from an EMBL/GenBank/DDBJ whole genome shotgun (WGS) entry which is preliminary data.</text>
</comment>
<dbReference type="RefSeq" id="WP_110031440.1">
    <property type="nucleotide sequence ID" value="NZ_QGTR01000002.1"/>
</dbReference>
<dbReference type="InterPro" id="IPR006143">
    <property type="entry name" value="RND_pump_MFP"/>
</dbReference>